<feature type="repeat" description="WD" evidence="7">
    <location>
        <begin position="144"/>
        <end position="185"/>
    </location>
</feature>
<dbReference type="PANTHER" id="PTHR19848">
    <property type="entry name" value="WD40 REPEAT PROTEIN"/>
    <property type="match status" value="1"/>
</dbReference>
<keyword evidence="2 7" id="KW-0853">WD repeat</keyword>
<feature type="domain" description="Ion transport" evidence="9">
    <location>
        <begin position="880"/>
        <end position="1109"/>
    </location>
</feature>
<keyword evidence="4" id="KW-0677">Repeat</keyword>
<protein>
    <recommendedName>
        <fullName evidence="9">Ion transport domain-containing protein</fullName>
    </recommendedName>
</protein>
<dbReference type="GO" id="GO:0016020">
    <property type="term" value="C:membrane"/>
    <property type="evidence" value="ECO:0007669"/>
    <property type="project" value="UniProtKB-SubCell"/>
</dbReference>
<dbReference type="OrthoDB" id="273771at2759"/>
<feature type="transmembrane region" description="Helical" evidence="8">
    <location>
        <begin position="1009"/>
        <end position="1035"/>
    </location>
</feature>
<reference evidence="10 11" key="1">
    <citation type="submission" date="2016-11" db="EMBL/GenBank/DDBJ databases">
        <title>The macronuclear genome of Stentor coeruleus: a giant cell with tiny introns.</title>
        <authorList>
            <person name="Slabodnick M."/>
            <person name="Ruby J.G."/>
            <person name="Reiff S.B."/>
            <person name="Swart E.C."/>
            <person name="Gosai S."/>
            <person name="Prabakaran S."/>
            <person name="Witkowska E."/>
            <person name="Larue G.E."/>
            <person name="Fisher S."/>
            <person name="Freeman R.M."/>
            <person name="Gunawardena J."/>
            <person name="Chu W."/>
            <person name="Stover N.A."/>
            <person name="Gregory B.D."/>
            <person name="Nowacki M."/>
            <person name="Derisi J."/>
            <person name="Roy S.W."/>
            <person name="Marshall W.F."/>
            <person name="Sood P."/>
        </authorList>
    </citation>
    <scope>NUCLEOTIDE SEQUENCE [LARGE SCALE GENOMIC DNA]</scope>
    <source>
        <strain evidence="10">WM001</strain>
    </source>
</reference>
<dbReference type="PROSITE" id="PS00678">
    <property type="entry name" value="WD_REPEATS_1"/>
    <property type="match status" value="1"/>
</dbReference>
<dbReference type="PROSITE" id="PS50294">
    <property type="entry name" value="WD_REPEATS_REGION"/>
    <property type="match status" value="2"/>
</dbReference>
<dbReference type="Proteomes" id="UP000187209">
    <property type="component" value="Unassembled WGS sequence"/>
</dbReference>
<feature type="repeat" description="WD" evidence="7">
    <location>
        <begin position="189"/>
        <end position="230"/>
    </location>
</feature>
<dbReference type="CDD" id="cd00200">
    <property type="entry name" value="WD40"/>
    <property type="match status" value="1"/>
</dbReference>
<dbReference type="InterPro" id="IPR015943">
    <property type="entry name" value="WD40/YVTN_repeat-like_dom_sf"/>
</dbReference>
<dbReference type="SMART" id="SM00320">
    <property type="entry name" value="WD40"/>
    <property type="match status" value="8"/>
</dbReference>
<dbReference type="GO" id="GO:0005216">
    <property type="term" value="F:monoatomic ion channel activity"/>
    <property type="evidence" value="ECO:0007669"/>
    <property type="project" value="InterPro"/>
</dbReference>
<gene>
    <name evidence="10" type="ORF">SteCoe_7199</name>
</gene>
<evidence type="ECO:0000256" key="7">
    <source>
        <dbReference type="PROSITE-ProRule" id="PRU00221"/>
    </source>
</evidence>
<evidence type="ECO:0000256" key="1">
    <source>
        <dbReference type="ARBA" id="ARBA00004141"/>
    </source>
</evidence>
<feature type="transmembrane region" description="Helical" evidence="8">
    <location>
        <begin position="873"/>
        <end position="894"/>
    </location>
</feature>
<dbReference type="EMBL" id="MPUH01000103">
    <property type="protein sequence ID" value="OMJ90397.1"/>
    <property type="molecule type" value="Genomic_DNA"/>
</dbReference>
<dbReference type="SUPFAM" id="SSF50978">
    <property type="entry name" value="WD40 repeat-like"/>
    <property type="match status" value="2"/>
</dbReference>
<dbReference type="Pfam" id="PF00400">
    <property type="entry name" value="WD40"/>
    <property type="match status" value="5"/>
</dbReference>
<evidence type="ECO:0000256" key="2">
    <source>
        <dbReference type="ARBA" id="ARBA00022574"/>
    </source>
</evidence>
<organism evidence="10 11">
    <name type="scientific">Stentor coeruleus</name>
    <dbReference type="NCBI Taxonomy" id="5963"/>
    <lineage>
        <taxon>Eukaryota</taxon>
        <taxon>Sar</taxon>
        <taxon>Alveolata</taxon>
        <taxon>Ciliophora</taxon>
        <taxon>Postciliodesmatophora</taxon>
        <taxon>Heterotrichea</taxon>
        <taxon>Heterotrichida</taxon>
        <taxon>Stentoridae</taxon>
        <taxon>Stentor</taxon>
    </lineage>
</organism>
<dbReference type="Gene3D" id="2.130.10.10">
    <property type="entry name" value="YVTN repeat-like/Quinoprotein amine dehydrogenase"/>
    <property type="match status" value="3"/>
</dbReference>
<dbReference type="InterPro" id="IPR036322">
    <property type="entry name" value="WD40_repeat_dom_sf"/>
</dbReference>
<feature type="transmembrane region" description="Helical" evidence="8">
    <location>
        <begin position="1076"/>
        <end position="1098"/>
    </location>
</feature>
<evidence type="ECO:0000313" key="10">
    <source>
        <dbReference type="EMBL" id="OMJ90397.1"/>
    </source>
</evidence>
<proteinExistence type="predicted"/>
<dbReference type="PROSITE" id="PS50082">
    <property type="entry name" value="WD_REPEATS_2"/>
    <property type="match status" value="4"/>
</dbReference>
<dbReference type="InterPro" id="IPR001680">
    <property type="entry name" value="WD40_rpt"/>
</dbReference>
<feature type="repeat" description="WD" evidence="7">
    <location>
        <begin position="482"/>
        <end position="523"/>
    </location>
</feature>
<evidence type="ECO:0000256" key="5">
    <source>
        <dbReference type="ARBA" id="ARBA00022989"/>
    </source>
</evidence>
<sequence>MADKQLSEPLLGGQGVELQGMRTSTSLEFFSTQADFSQVGAMKEELTHASSYLKELAPVMIDTPFQGSALAMTKDEHHYVFGSREGRLGIVDRNTKQVTLDIDLKQGSIWTMTLIENDKYVLSAGASGTIKKLLFSDLSLVDEFTGHTDEINFINISSDESKMFTCSDDRTVRQWDLKAPESSERSEVLYYHNGIVYSCDLSLDEKYIASSSADRTVKVYSLNEKRELATMTEPSSLVWCVKIAGNNRFVTAGDQEGIVWIWEFGTWNLTKKLLGHQDRVRYMSLSLDSSFLVTAGLDHVIKVWDLKLGRKEITLIGHTNWVKFALISKDQKTVFSCADDRKVASWKIPQFSEQITHEHESEIFETVDASHSLIYARTSEGIISYNLNKERQQVLPMESWEVVNYEFTADGAYIYTFVSSSEGFRLFGWSLETNSRTVDIEIKQENLYSGIVFPNRLFFATGEYVRVNAWNIENMEKPVHTFRSHKGQVTKLAVSSNGKRMFSSDPSGVIKIYNTENWQEIHTLTENSSPSLIQTSRDNEYLFIATSDNELKIYSLETMNLAKTILNFNCSKVYFTIDNDYFVHNQGENLWIRDMDNFELITSLNTHKQLKDFTLTPDESMIIATSGTSTTMTSNPLKSQSLNIFGDTECLYDFIQYCYKIMTSQVEHNKEFDTWIIEPFHINALHLYASFNQAGLLAEAVKNHSPFFPSRSGHTPLGITIEKKFQDCIDSICTGLLERQKQGDVWALYHLGESIKGLATLNYGGLHDIFNHSLFRSEDLALPKFCLESAKLPQVLVNHHPIITQHDFPDQNVFTEEGKAVAFGQSCYRLPLTPGSESSIDFLQSILDCQNEQIYYSKIVSVILNMKWENVRWFIGVQSVVYIVYLVLLATYSIYYYEDAWFMIFPFIVSTVLFLYEGMQLYNSGMEYFDDLWNYVDIFRGLLFNLYCILVWFGIGGKVEVNQIIDGVSQTFTTSDYQSPIFTLAVLFSWLRGITYFKLFQRTRYLIKLIMEASVDIVSFFILLFYTTMAFAFIMQAADNIGKFSQCSEQDKALSCYISTAYKQNLGELSGDPADIAASILFIIICIVNPVIMLNLLISIMGDTYGRVKAGKVIADARELAGMIIEVETLMNWNRDDNKMSFIKILCEESFLNFEEEGVDVRIKALDELIGKLKDKLSENKTEVLNTISQSRNSIVNAIREKYVARD</sequence>
<dbReference type="AlphaFoldDB" id="A0A1R2CN00"/>
<feature type="repeat" description="WD" evidence="7">
    <location>
        <begin position="273"/>
        <end position="314"/>
    </location>
</feature>
<evidence type="ECO:0000256" key="3">
    <source>
        <dbReference type="ARBA" id="ARBA00022692"/>
    </source>
</evidence>
<keyword evidence="3 8" id="KW-0812">Transmembrane</keyword>
<evidence type="ECO:0000256" key="6">
    <source>
        <dbReference type="ARBA" id="ARBA00023136"/>
    </source>
</evidence>
<keyword evidence="11" id="KW-1185">Reference proteome</keyword>
<dbReference type="Pfam" id="PF00520">
    <property type="entry name" value="Ion_trans"/>
    <property type="match status" value="1"/>
</dbReference>
<evidence type="ECO:0000313" key="11">
    <source>
        <dbReference type="Proteomes" id="UP000187209"/>
    </source>
</evidence>
<keyword evidence="5 8" id="KW-1133">Transmembrane helix</keyword>
<comment type="subcellular location">
    <subcellularLocation>
        <location evidence="1">Membrane</location>
        <topology evidence="1">Multi-pass membrane protein</topology>
    </subcellularLocation>
</comment>
<feature type="transmembrane region" description="Helical" evidence="8">
    <location>
        <begin position="900"/>
        <end position="917"/>
    </location>
</feature>
<comment type="caution">
    <text evidence="10">The sequence shown here is derived from an EMBL/GenBank/DDBJ whole genome shotgun (WGS) entry which is preliminary data.</text>
</comment>
<dbReference type="InterPro" id="IPR019775">
    <property type="entry name" value="WD40_repeat_CS"/>
</dbReference>
<evidence type="ECO:0000256" key="4">
    <source>
        <dbReference type="ARBA" id="ARBA00022737"/>
    </source>
</evidence>
<feature type="transmembrane region" description="Helical" evidence="8">
    <location>
        <begin position="938"/>
        <end position="957"/>
    </location>
</feature>
<evidence type="ECO:0000256" key="8">
    <source>
        <dbReference type="SAM" id="Phobius"/>
    </source>
</evidence>
<accession>A0A1R2CN00</accession>
<name>A0A1R2CN00_9CILI</name>
<dbReference type="InterPro" id="IPR005821">
    <property type="entry name" value="Ion_trans_dom"/>
</dbReference>
<keyword evidence="6 8" id="KW-0472">Membrane</keyword>
<evidence type="ECO:0000259" key="9">
    <source>
        <dbReference type="Pfam" id="PF00520"/>
    </source>
</evidence>
<dbReference type="PANTHER" id="PTHR19848:SF8">
    <property type="entry name" value="F-BOX AND WD REPEAT DOMAIN CONTAINING 7"/>
    <property type="match status" value="1"/>
</dbReference>